<reference evidence="1 2" key="1">
    <citation type="submission" date="2024-02" db="EMBL/GenBank/DDBJ databases">
        <title>de novo genome assembly of Solanum bulbocastanum strain 11H21.</title>
        <authorList>
            <person name="Hosaka A.J."/>
        </authorList>
    </citation>
    <scope>NUCLEOTIDE SEQUENCE [LARGE SCALE GENOMIC DNA]</scope>
    <source>
        <tissue evidence="1">Young leaves</tissue>
    </source>
</reference>
<proteinExistence type="predicted"/>
<gene>
    <name evidence="1" type="ORF">RDI58_028541</name>
</gene>
<name>A0AAN8SVQ9_SOLBU</name>
<protein>
    <submittedName>
        <fullName evidence="1">Uncharacterized protein</fullName>
    </submittedName>
</protein>
<evidence type="ECO:0000313" key="2">
    <source>
        <dbReference type="Proteomes" id="UP001371456"/>
    </source>
</evidence>
<dbReference type="AlphaFoldDB" id="A0AAN8SVQ9"/>
<evidence type="ECO:0000313" key="1">
    <source>
        <dbReference type="EMBL" id="KAK6773303.1"/>
    </source>
</evidence>
<dbReference type="EMBL" id="JBANQN010000012">
    <property type="protein sequence ID" value="KAK6773303.1"/>
    <property type="molecule type" value="Genomic_DNA"/>
</dbReference>
<organism evidence="1 2">
    <name type="scientific">Solanum bulbocastanum</name>
    <name type="common">Wild potato</name>
    <dbReference type="NCBI Taxonomy" id="147425"/>
    <lineage>
        <taxon>Eukaryota</taxon>
        <taxon>Viridiplantae</taxon>
        <taxon>Streptophyta</taxon>
        <taxon>Embryophyta</taxon>
        <taxon>Tracheophyta</taxon>
        <taxon>Spermatophyta</taxon>
        <taxon>Magnoliopsida</taxon>
        <taxon>eudicotyledons</taxon>
        <taxon>Gunneridae</taxon>
        <taxon>Pentapetalae</taxon>
        <taxon>asterids</taxon>
        <taxon>lamiids</taxon>
        <taxon>Solanales</taxon>
        <taxon>Solanaceae</taxon>
        <taxon>Solanoideae</taxon>
        <taxon>Solaneae</taxon>
        <taxon>Solanum</taxon>
    </lineage>
</organism>
<dbReference type="Proteomes" id="UP001371456">
    <property type="component" value="Unassembled WGS sequence"/>
</dbReference>
<comment type="caution">
    <text evidence="1">The sequence shown here is derived from an EMBL/GenBank/DDBJ whole genome shotgun (WGS) entry which is preliminary data.</text>
</comment>
<sequence>MLVCFLDCVWLPRASSKWFSRDGSGLIFGLRSQLRPSTLGSDSYGRYASIDSVFCASSCITFINLVITITFERRASAKLSSWLKKVRDSGEHPNWMPHVFDELGLYWNTDKFKAMSEKAKKARGSLKVARCTPDVQRSLKQLQERWKKNWDTLPWDRRFPRRLMSGRKKMSRIWMCGWRKGPNELL</sequence>
<accession>A0AAN8SVQ9</accession>
<keyword evidence="2" id="KW-1185">Reference proteome</keyword>